<evidence type="ECO:0000313" key="3">
    <source>
        <dbReference type="Proteomes" id="UP001189429"/>
    </source>
</evidence>
<feature type="compositionally biased region" description="Basic and acidic residues" evidence="1">
    <location>
        <begin position="700"/>
        <end position="709"/>
    </location>
</feature>
<accession>A0ABN9W968</accession>
<protein>
    <submittedName>
        <fullName evidence="2">Uncharacterized protein</fullName>
    </submittedName>
</protein>
<keyword evidence="3" id="KW-1185">Reference proteome</keyword>
<feature type="region of interest" description="Disordered" evidence="1">
    <location>
        <begin position="694"/>
        <end position="776"/>
    </location>
</feature>
<gene>
    <name evidence="2" type="ORF">PCOR1329_LOCUS65155</name>
</gene>
<comment type="caution">
    <text evidence="2">The sequence shown here is derived from an EMBL/GenBank/DDBJ whole genome shotgun (WGS) entry which is preliminary data.</text>
</comment>
<sequence>MALARHVTAYTAAAVWMLTTGLYNPQSWQPWRVAFAREALQNFDVVARPGTQQRQRDAIPVTATSTMRHVVLDGSWRSGRLTDKSCGITIMIGRSVSNHVRQVLSSPPKIGITERAGGLKLTMTRTPMLGGGVYLTPYGTQEERTRAMQRISHWINDEEAEAGNKDLEVIAWDMQLDFNDIDEVAGRHGRRWAATYYLTAANTHSLPLDSYYGSEQTSWKDQVIVPPTAMGAVPKIRMHHYLMRTLLSFPTAELRYRYLTEAHIIYELSYWLLRGAMARADRDSLMIRLTKGERRHELGEKVENELSAADAERNRSDSYPTCETKYHLFIKAIRDIKISFFPPTRTLDNEYEFLVEERVQALRAVAHVAHELAEMQARRDDTGHHYPERAERGAEERLRRLTCECKARCEAHQGHIYYERIEELRDEANCMLGAEEWKQEMAMEGVGGGMRVLTTYWDQEGGMKKKKLATDCGTGLAAASFGGVSDAMVTRLQGVLNTLQGQRRLEGAVLDFCLEPVNSGTVDAAETSGKEYNDAVESKTLTQQELGSPREQIEKKKRVINKLANADRSKGQQVRLAQGMRSIMNTALEESPAIKGELFKGRMSKRARFDEHEQMTMAISPQVQLPPKWLGKHGEGKKKANEETFRESDVEGTRRLADMPLASTLVRDVRTLLIAMLEAEGAVRVDGQVQARARSAEGYGPEHEAELKARRQQAASETAMVAATGSERESELLRALESRVSPTGVAPKESPQSDVMHCGSPTPPGCSAGSGPGGSV</sequence>
<organism evidence="2 3">
    <name type="scientific">Prorocentrum cordatum</name>
    <dbReference type="NCBI Taxonomy" id="2364126"/>
    <lineage>
        <taxon>Eukaryota</taxon>
        <taxon>Sar</taxon>
        <taxon>Alveolata</taxon>
        <taxon>Dinophyceae</taxon>
        <taxon>Prorocentrales</taxon>
        <taxon>Prorocentraceae</taxon>
        <taxon>Prorocentrum</taxon>
    </lineage>
</organism>
<name>A0ABN9W968_9DINO</name>
<reference evidence="2" key="1">
    <citation type="submission" date="2023-10" db="EMBL/GenBank/DDBJ databases">
        <authorList>
            <person name="Chen Y."/>
            <person name="Shah S."/>
            <person name="Dougan E. K."/>
            <person name="Thang M."/>
            <person name="Chan C."/>
        </authorList>
    </citation>
    <scope>NUCLEOTIDE SEQUENCE [LARGE SCALE GENOMIC DNA]</scope>
</reference>
<dbReference type="EMBL" id="CAUYUJ010018330">
    <property type="protein sequence ID" value="CAK0882731.1"/>
    <property type="molecule type" value="Genomic_DNA"/>
</dbReference>
<dbReference type="Proteomes" id="UP001189429">
    <property type="component" value="Unassembled WGS sequence"/>
</dbReference>
<feature type="compositionally biased region" description="Basic and acidic residues" evidence="1">
    <location>
        <begin position="726"/>
        <end position="737"/>
    </location>
</feature>
<proteinExistence type="predicted"/>
<evidence type="ECO:0000256" key="1">
    <source>
        <dbReference type="SAM" id="MobiDB-lite"/>
    </source>
</evidence>
<evidence type="ECO:0000313" key="2">
    <source>
        <dbReference type="EMBL" id="CAK0882731.1"/>
    </source>
</evidence>